<feature type="domain" description="EGF-like" evidence="1">
    <location>
        <begin position="484"/>
        <end position="518"/>
    </location>
</feature>
<proteinExistence type="predicted"/>
<dbReference type="PANTHER" id="PTHR39069">
    <property type="entry name" value="ECDYSONE-INDUCIBLE GENE E1, ISOFORM A"/>
    <property type="match status" value="1"/>
</dbReference>
<feature type="domain" description="EGF-like" evidence="1">
    <location>
        <begin position="400"/>
        <end position="434"/>
    </location>
</feature>
<feature type="domain" description="EGF-like" evidence="1">
    <location>
        <begin position="319"/>
        <end position="353"/>
    </location>
</feature>
<dbReference type="InterPro" id="IPR000742">
    <property type="entry name" value="EGF"/>
</dbReference>
<comment type="caution">
    <text evidence="2">The sequence shown here is derived from an EMBL/GenBank/DDBJ whole genome shotgun (WGS) entry which is preliminary data.</text>
</comment>
<dbReference type="InterPro" id="IPR006149">
    <property type="entry name" value="EB_dom"/>
</dbReference>
<protein>
    <recommendedName>
        <fullName evidence="1">EGF-like domain-containing protein</fullName>
    </recommendedName>
</protein>
<gene>
    <name evidence="2" type="ORF">KQX54_006555</name>
</gene>
<evidence type="ECO:0000259" key="1">
    <source>
        <dbReference type="SMART" id="SM00181"/>
    </source>
</evidence>
<feature type="domain" description="EGF-like" evidence="1">
    <location>
        <begin position="442"/>
        <end position="478"/>
    </location>
</feature>
<name>A0AAV7HC07_COTGL</name>
<feature type="domain" description="EGF-like" evidence="1">
    <location>
        <begin position="93"/>
        <end position="141"/>
    </location>
</feature>
<dbReference type="EMBL" id="JAHXZJ010002982">
    <property type="protein sequence ID" value="KAH0534674.1"/>
    <property type="molecule type" value="Genomic_DNA"/>
</dbReference>
<dbReference type="PANTHER" id="PTHR39069:SF8">
    <property type="entry name" value="FI17111P1"/>
    <property type="match status" value="1"/>
</dbReference>
<accession>A0AAV7HC07</accession>
<organism evidence="2 3">
    <name type="scientific">Cotesia glomerata</name>
    <name type="common">Lepidopteran parasitic wasp</name>
    <name type="synonym">Apanteles glomeratus</name>
    <dbReference type="NCBI Taxonomy" id="32391"/>
    <lineage>
        <taxon>Eukaryota</taxon>
        <taxon>Metazoa</taxon>
        <taxon>Ecdysozoa</taxon>
        <taxon>Arthropoda</taxon>
        <taxon>Hexapoda</taxon>
        <taxon>Insecta</taxon>
        <taxon>Pterygota</taxon>
        <taxon>Neoptera</taxon>
        <taxon>Endopterygota</taxon>
        <taxon>Hymenoptera</taxon>
        <taxon>Apocrita</taxon>
        <taxon>Ichneumonoidea</taxon>
        <taxon>Braconidae</taxon>
        <taxon>Microgastrinae</taxon>
        <taxon>Cotesia</taxon>
    </lineage>
</organism>
<feature type="domain" description="EGF-like" evidence="1">
    <location>
        <begin position="360"/>
        <end position="394"/>
    </location>
</feature>
<feature type="domain" description="EGF-like" evidence="1">
    <location>
        <begin position="284"/>
        <end position="313"/>
    </location>
</feature>
<keyword evidence="3" id="KW-1185">Reference proteome</keyword>
<evidence type="ECO:0000313" key="3">
    <source>
        <dbReference type="Proteomes" id="UP000826195"/>
    </source>
</evidence>
<feature type="domain" description="EGF-like" evidence="1">
    <location>
        <begin position="193"/>
        <end position="226"/>
    </location>
</feature>
<dbReference type="Proteomes" id="UP000826195">
    <property type="component" value="Unassembled WGS sequence"/>
</dbReference>
<feature type="domain" description="EGF-like" evidence="1">
    <location>
        <begin position="614"/>
        <end position="684"/>
    </location>
</feature>
<dbReference type="Pfam" id="PF01683">
    <property type="entry name" value="EB"/>
    <property type="match status" value="2"/>
</dbReference>
<reference evidence="2 3" key="1">
    <citation type="journal article" date="2021" name="J. Hered.">
        <title>A chromosome-level genome assembly of the parasitoid wasp, Cotesia glomerata (Hymenoptera: Braconidae).</title>
        <authorList>
            <person name="Pinto B.J."/>
            <person name="Weis J.J."/>
            <person name="Gamble T."/>
            <person name="Ode P.J."/>
            <person name="Paul R."/>
            <person name="Zaspel J.M."/>
        </authorList>
    </citation>
    <scope>NUCLEOTIDE SEQUENCE [LARGE SCALE GENOMIC DNA]</scope>
    <source>
        <strain evidence="2">CgM1</strain>
    </source>
</reference>
<sequence>MCLIVLHFDIPNFEDFLDIVFTLCDSSKPNPCCDTKLKCKVTRTRLEKVCLVPAKIGLFCYSDDDCDDIRHAKCSSKSQCECKSNNIKVNETYCAPLLGTFCWNNEKCANDAICVDGICQCKDNYSCSSNDKKSPAVPQCRKRGAIEIGSTCENDNSCADIKYAVCSIDKKCSCPISAYPINSRTCKLSFHNSCVKNSDCLFKNSTCIDRTCLCNPGFKFLNGDCQSDSLLCFEACFEASAVNRKFGFSFGIGSNGMSKSKPSISSTMRVGEVNLGSFCYTNADCDAIDFAKCSNNQKCICRNNYKEKNGNCIPFLGEPCSMNKDCLPLNSLCIDYKCSCDDNFSKKLNNSCFPTKLEFSCDKDEYCFLIPNAKCSFWQCVCKKGYTRQNATCAPLLGSSCSSNEVCAVANSVCIDDICQCDVNYVEQSDNYCMLDYFETTWCQENSDCSVIKNSVCDDTEKCLCDKNYTKLDGSSCAPLLGGTCSVNEDCIVENSICHLNICICKPKYFSIFNYKCESHLLGAKCQSDQDCRLMLNSECSSSKTCICKSKHIAINHFTCAPILGGHCTLDLNCNSHTMECVDNKCQCKPKLTEMSANLCIETIKVYSCEEPSECSDSWHFTCSPNGYCICQKNNTAINHATCLPTLGGLCWKDDQCMATKSVCVDYRCACQEGHIPVSDNFCGIAD</sequence>
<dbReference type="SMART" id="SM00181">
    <property type="entry name" value="EGF"/>
    <property type="match status" value="9"/>
</dbReference>
<dbReference type="AlphaFoldDB" id="A0AAV7HC07"/>
<evidence type="ECO:0000313" key="2">
    <source>
        <dbReference type="EMBL" id="KAH0534674.1"/>
    </source>
</evidence>